<evidence type="ECO:0000313" key="4">
    <source>
        <dbReference type="Proteomes" id="UP000218767"/>
    </source>
</evidence>
<evidence type="ECO:0000259" key="2">
    <source>
        <dbReference type="Pfam" id="PF07978"/>
    </source>
</evidence>
<dbReference type="EMBL" id="NVUL01000004">
    <property type="protein sequence ID" value="PCI81679.1"/>
    <property type="molecule type" value="Genomic_DNA"/>
</dbReference>
<evidence type="ECO:0000256" key="1">
    <source>
        <dbReference type="SAM" id="SignalP"/>
    </source>
</evidence>
<dbReference type="InterPro" id="IPR011008">
    <property type="entry name" value="Dimeric_a/b-barrel"/>
</dbReference>
<feature type="signal peptide" evidence="1">
    <location>
        <begin position="1"/>
        <end position="26"/>
    </location>
</feature>
<proteinExistence type="predicted"/>
<accession>A0A2A4XHQ8</accession>
<feature type="domain" description="NIPSNAP" evidence="2">
    <location>
        <begin position="55"/>
        <end position="138"/>
    </location>
</feature>
<name>A0A2A4XHQ8_9GAMM</name>
<evidence type="ECO:0000313" key="3">
    <source>
        <dbReference type="EMBL" id="PCI81679.1"/>
    </source>
</evidence>
<reference evidence="4" key="1">
    <citation type="submission" date="2017-08" db="EMBL/GenBank/DDBJ databases">
        <title>A dynamic microbial community with high functional redundancy inhabits the cold, oxic subseafloor aquifer.</title>
        <authorList>
            <person name="Tully B.J."/>
            <person name="Wheat C.G."/>
            <person name="Glazer B.T."/>
            <person name="Huber J.A."/>
        </authorList>
    </citation>
    <scope>NUCLEOTIDE SEQUENCE [LARGE SCALE GENOMIC DNA]</scope>
</reference>
<gene>
    <name evidence="3" type="ORF">COB20_01635</name>
</gene>
<dbReference type="Proteomes" id="UP000218767">
    <property type="component" value="Unassembled WGS sequence"/>
</dbReference>
<feature type="chain" id="PRO_5012992058" description="NIPSNAP domain-containing protein" evidence="1">
    <location>
        <begin position="27"/>
        <end position="158"/>
    </location>
</feature>
<dbReference type="SUPFAM" id="SSF54909">
    <property type="entry name" value="Dimeric alpha+beta barrel"/>
    <property type="match status" value="1"/>
</dbReference>
<sequence>MRRTLFNLITLIGLTLSLSYSSLLLAADAPPPCGPASHLSDDLSGNVDSASRCFEIRMYTAEPIKDGVGGIDNLHQRFREKEVSIFEKHGAEVIAVWQKLDDPNTLVWMLAYRDRAHRTEVWTAFAADPEWVELRQKYEVPISANTFMMSATDYSNLK</sequence>
<dbReference type="InterPro" id="IPR012577">
    <property type="entry name" value="NIPSNAP"/>
</dbReference>
<dbReference type="Pfam" id="PF07978">
    <property type="entry name" value="NIPSNAP"/>
    <property type="match status" value="1"/>
</dbReference>
<dbReference type="Gene3D" id="3.30.70.100">
    <property type="match status" value="1"/>
</dbReference>
<organism evidence="3 4">
    <name type="scientific">SAR86 cluster bacterium</name>
    <dbReference type="NCBI Taxonomy" id="2030880"/>
    <lineage>
        <taxon>Bacteria</taxon>
        <taxon>Pseudomonadati</taxon>
        <taxon>Pseudomonadota</taxon>
        <taxon>Gammaproteobacteria</taxon>
        <taxon>SAR86 cluster</taxon>
    </lineage>
</organism>
<dbReference type="AlphaFoldDB" id="A0A2A4XHQ8"/>
<keyword evidence="1" id="KW-0732">Signal</keyword>
<protein>
    <recommendedName>
        <fullName evidence="2">NIPSNAP domain-containing protein</fullName>
    </recommendedName>
</protein>
<comment type="caution">
    <text evidence="3">The sequence shown here is derived from an EMBL/GenBank/DDBJ whole genome shotgun (WGS) entry which is preliminary data.</text>
</comment>